<protein>
    <submittedName>
        <fullName evidence="1">Helix-turn-helix domain-containing protein</fullName>
    </submittedName>
</protein>
<evidence type="ECO:0000313" key="1">
    <source>
        <dbReference type="EMBL" id="MXR69854.1"/>
    </source>
</evidence>
<evidence type="ECO:0000313" key="2">
    <source>
        <dbReference type="Proteomes" id="UP000474778"/>
    </source>
</evidence>
<keyword evidence="2" id="KW-1185">Reference proteome</keyword>
<dbReference type="RefSeq" id="WP_181006310.1">
    <property type="nucleotide sequence ID" value="NZ_WRPA01000013.1"/>
</dbReference>
<dbReference type="AlphaFoldDB" id="A0A6L7I1N8"/>
<dbReference type="PIRSF" id="PIRSF037266">
    <property type="entry name" value="UCP037266"/>
    <property type="match status" value="1"/>
</dbReference>
<accession>A0A6L7I1N8</accession>
<dbReference type="EMBL" id="WRPA01000013">
    <property type="protein sequence ID" value="MXR69854.1"/>
    <property type="molecule type" value="Genomic_DNA"/>
</dbReference>
<organism evidence="1 2">
    <name type="scientific">Shewanella insulae</name>
    <dbReference type="NCBI Taxonomy" id="2681496"/>
    <lineage>
        <taxon>Bacteria</taxon>
        <taxon>Pseudomonadati</taxon>
        <taxon>Pseudomonadota</taxon>
        <taxon>Gammaproteobacteria</taxon>
        <taxon>Alteromonadales</taxon>
        <taxon>Shewanellaceae</taxon>
        <taxon>Shewanella</taxon>
    </lineage>
</organism>
<dbReference type="Gene3D" id="1.10.10.10">
    <property type="entry name" value="Winged helix-like DNA-binding domain superfamily/Winged helix DNA-binding domain"/>
    <property type="match status" value="1"/>
</dbReference>
<reference evidence="1 2" key="1">
    <citation type="submission" date="2019-12" db="EMBL/GenBank/DDBJ databases">
        <title>Shewanella insulae sp. nov., isolated from a tidal flat.</title>
        <authorList>
            <person name="Yoon J.-H."/>
        </authorList>
    </citation>
    <scope>NUCLEOTIDE SEQUENCE [LARGE SCALE GENOMIC DNA]</scope>
    <source>
        <strain evidence="1 2">JBTF-M18</strain>
    </source>
</reference>
<proteinExistence type="predicted"/>
<dbReference type="InterPro" id="IPR017162">
    <property type="entry name" value="UCP037266"/>
</dbReference>
<dbReference type="InterPro" id="IPR036388">
    <property type="entry name" value="WH-like_DNA-bd_sf"/>
</dbReference>
<sequence length="115" mass="13294">MYLLCYKIIKTNEREDALSTELSKQKIAFLRKLYLAHLIDSEQHNLLSLNKATTMPRRTLQDAIAAMGDIGITCVFVQDGERHNDGYYRLKEWGPIDKAWVARNIETIVQSLRPD</sequence>
<name>A0A6L7I1N8_9GAMM</name>
<dbReference type="Proteomes" id="UP000474778">
    <property type="component" value="Unassembled WGS sequence"/>
</dbReference>
<dbReference type="Pfam" id="PF09904">
    <property type="entry name" value="HTH_43"/>
    <property type="match status" value="1"/>
</dbReference>
<comment type="caution">
    <text evidence="1">The sequence shown here is derived from an EMBL/GenBank/DDBJ whole genome shotgun (WGS) entry which is preliminary data.</text>
</comment>
<gene>
    <name evidence="1" type="ORF">GNT65_14420</name>
</gene>